<dbReference type="AlphaFoldDB" id="A0A1I3NQE2"/>
<evidence type="ECO:0000313" key="2">
    <source>
        <dbReference type="Proteomes" id="UP000242560"/>
    </source>
</evidence>
<evidence type="ECO:0000313" key="1">
    <source>
        <dbReference type="EMBL" id="SFJ10976.1"/>
    </source>
</evidence>
<name>A0A1I3NQE2_9FLAO</name>
<dbReference type="EMBL" id="FORQ01000004">
    <property type="protein sequence ID" value="SFJ10976.1"/>
    <property type="molecule type" value="Genomic_DNA"/>
</dbReference>
<reference evidence="2" key="1">
    <citation type="submission" date="2016-10" db="EMBL/GenBank/DDBJ databases">
        <authorList>
            <person name="Varghese N."/>
            <person name="Submissions S."/>
        </authorList>
    </citation>
    <scope>NUCLEOTIDE SEQUENCE [LARGE SCALE GENOMIC DNA]</scope>
    <source>
        <strain evidence="2">DSM 22251</strain>
    </source>
</reference>
<proteinExistence type="predicted"/>
<accession>A0A1I3NQE2</accession>
<dbReference type="PROSITE" id="PS51257">
    <property type="entry name" value="PROKAR_LIPOPROTEIN"/>
    <property type="match status" value="1"/>
</dbReference>
<gene>
    <name evidence="1" type="ORF">SAMN05421638_2199</name>
</gene>
<protein>
    <submittedName>
        <fullName evidence="1">Uncharacterized protein</fullName>
    </submittedName>
</protein>
<keyword evidence="2" id="KW-1185">Reference proteome</keyword>
<dbReference type="Proteomes" id="UP000242560">
    <property type="component" value="Unassembled WGS sequence"/>
</dbReference>
<organism evidence="1 2">
    <name type="scientific">Kaistella treverensis</name>
    <dbReference type="NCBI Taxonomy" id="631455"/>
    <lineage>
        <taxon>Bacteria</taxon>
        <taxon>Pseudomonadati</taxon>
        <taxon>Bacteroidota</taxon>
        <taxon>Flavobacteriia</taxon>
        <taxon>Flavobacteriales</taxon>
        <taxon>Weeksellaceae</taxon>
        <taxon>Chryseobacterium group</taxon>
        <taxon>Kaistella</taxon>
    </lineage>
</organism>
<sequence length="185" mass="21133">MCNRMKTIPITILFAFITILLGCSKESKTIKEDDEKILINAKEILENKNLAGLITKLENTELTEETDINKIPKVILNFLNAILEDKPIANPHENWNPTDVILDKKLPRRKLQYFGSGKNIALMNYFKGGIGKSTIILIFEFNEKKVTNFWCGSVLVDLNNKETTLKYLKANINKERGLNTNILSY</sequence>